<evidence type="ECO:0000256" key="2">
    <source>
        <dbReference type="ARBA" id="ARBA00022737"/>
    </source>
</evidence>
<keyword evidence="1" id="KW-0602">Photosynthesis</keyword>
<dbReference type="SUPFAM" id="SSF50939">
    <property type="entry name" value="Sialidases"/>
    <property type="match status" value="1"/>
</dbReference>
<reference evidence="7 8" key="1">
    <citation type="submission" date="2019-04" db="EMBL/GenBank/DDBJ databases">
        <title>Thalassotalea guangxiensis sp. nov., isolated from sediment of the coastal wetland.</title>
        <authorList>
            <person name="Zheng S."/>
            <person name="Zhang D."/>
        </authorList>
    </citation>
    <scope>NUCLEOTIDE SEQUENCE [LARGE SCALE GENOMIC DNA]</scope>
    <source>
        <strain evidence="7 8">ZS-4</strain>
    </source>
</reference>
<evidence type="ECO:0000313" key="8">
    <source>
        <dbReference type="Proteomes" id="UP000307999"/>
    </source>
</evidence>
<dbReference type="EMBL" id="SWDB01000011">
    <property type="protein sequence ID" value="TKB45867.1"/>
    <property type="molecule type" value="Genomic_DNA"/>
</dbReference>
<organism evidence="7 8">
    <name type="scientific">Thalassotalea mangrovi</name>
    <dbReference type="NCBI Taxonomy" id="2572245"/>
    <lineage>
        <taxon>Bacteria</taxon>
        <taxon>Pseudomonadati</taxon>
        <taxon>Pseudomonadota</taxon>
        <taxon>Gammaproteobacteria</taxon>
        <taxon>Alteromonadales</taxon>
        <taxon>Colwelliaceae</taxon>
        <taxon>Thalassotalea</taxon>
    </lineage>
</organism>
<dbReference type="Proteomes" id="UP000307999">
    <property type="component" value="Unassembled WGS sequence"/>
</dbReference>
<dbReference type="Pfam" id="PF15902">
    <property type="entry name" value="Sortilin-Vps10"/>
    <property type="match status" value="1"/>
</dbReference>
<keyword evidence="3" id="KW-0604">Photosystem II</keyword>
<name>A0A4U1B6R1_9GAMM</name>
<evidence type="ECO:0000256" key="3">
    <source>
        <dbReference type="ARBA" id="ARBA00023276"/>
    </source>
</evidence>
<evidence type="ECO:0000259" key="5">
    <source>
        <dbReference type="Pfam" id="PF14870"/>
    </source>
</evidence>
<evidence type="ECO:0000259" key="6">
    <source>
        <dbReference type="Pfam" id="PF15902"/>
    </source>
</evidence>
<evidence type="ECO:0000256" key="4">
    <source>
        <dbReference type="SAM" id="SignalP"/>
    </source>
</evidence>
<dbReference type="Gene3D" id="2.130.10.10">
    <property type="entry name" value="YVTN repeat-like/Quinoprotein amine dehydrogenase"/>
    <property type="match status" value="2"/>
</dbReference>
<dbReference type="PANTHER" id="PTHR47199">
    <property type="entry name" value="PHOTOSYSTEM II STABILITY/ASSEMBLY FACTOR HCF136, CHLOROPLASTIC"/>
    <property type="match status" value="1"/>
</dbReference>
<evidence type="ECO:0008006" key="9">
    <source>
        <dbReference type="Google" id="ProtNLM"/>
    </source>
</evidence>
<dbReference type="Pfam" id="PF14870">
    <property type="entry name" value="PSII_BNR"/>
    <property type="match status" value="1"/>
</dbReference>
<comment type="caution">
    <text evidence="7">The sequence shown here is derived from an EMBL/GenBank/DDBJ whole genome shotgun (WGS) entry which is preliminary data.</text>
</comment>
<gene>
    <name evidence="7" type="ORF">E8M12_06365</name>
</gene>
<accession>A0A4U1B6R1</accession>
<proteinExistence type="predicted"/>
<keyword evidence="4" id="KW-0732">Signal</keyword>
<evidence type="ECO:0000313" key="7">
    <source>
        <dbReference type="EMBL" id="TKB45867.1"/>
    </source>
</evidence>
<feature type="chain" id="PRO_5020593456" description="Photosynthesis system II assembly factor Ycf48/Hcf136-like domain-containing protein" evidence="4">
    <location>
        <begin position="21"/>
        <end position="343"/>
    </location>
</feature>
<dbReference type="GO" id="GO:0009523">
    <property type="term" value="C:photosystem II"/>
    <property type="evidence" value="ECO:0007669"/>
    <property type="project" value="UniProtKB-KW"/>
</dbReference>
<dbReference type="GO" id="GO:0015979">
    <property type="term" value="P:photosynthesis"/>
    <property type="evidence" value="ECO:0007669"/>
    <property type="project" value="UniProtKB-KW"/>
</dbReference>
<feature type="domain" description="Photosynthesis system II assembly factor Ycf48/Hcf136-like" evidence="5">
    <location>
        <begin position="73"/>
        <end position="118"/>
    </location>
</feature>
<keyword evidence="8" id="KW-1185">Reference proteome</keyword>
<dbReference type="AlphaFoldDB" id="A0A4U1B6R1"/>
<feature type="signal peptide" evidence="4">
    <location>
        <begin position="1"/>
        <end position="20"/>
    </location>
</feature>
<dbReference type="RefSeq" id="WP_136735262.1">
    <property type="nucleotide sequence ID" value="NZ_SWDB01000011.1"/>
</dbReference>
<feature type="domain" description="Sortilin N-terminal" evidence="6">
    <location>
        <begin position="217"/>
        <end position="311"/>
    </location>
</feature>
<dbReference type="OrthoDB" id="9813892at2"/>
<sequence length="343" mass="38114">MLRNILILLSVLTFSNQLIAQNNQSSEADSPQYSEILPLASKSLMLDIAKVSDSKLIAVGERGHILSSEDGVSWKQKLVPTVSTLTQVFFYDELNGWAVGHDSVILKTTDGGETWQIQMYAPELERPLFDVLFTDLNNGVAVGAYGRFLRTQDGGKTWQEEFHDEMLVEDDRLYLQELKAEDEEMYLDEIRSILPHFNRVKAIGNEWFLVGELGLLAKSSDQGKQWQLLDEIYQGSFFDINVVDNDKIIVAGLRGNLFTSDDNGNSWQQVDVDSTALLNAIVIAPDNSVYVLANAGVLLTSSDKGDSFSLQTEKDGKAIIAGVWFKEQLVVATETGLKVVQGQ</sequence>
<dbReference type="InterPro" id="IPR036278">
    <property type="entry name" value="Sialidase_sf"/>
</dbReference>
<protein>
    <recommendedName>
        <fullName evidence="9">Photosynthesis system II assembly factor Ycf48/Hcf136-like domain-containing protein</fullName>
    </recommendedName>
</protein>
<dbReference type="InterPro" id="IPR031778">
    <property type="entry name" value="Sortilin_N"/>
</dbReference>
<dbReference type="PANTHER" id="PTHR47199:SF2">
    <property type="entry name" value="PHOTOSYSTEM II STABILITY_ASSEMBLY FACTOR HCF136, CHLOROPLASTIC"/>
    <property type="match status" value="1"/>
</dbReference>
<dbReference type="InterPro" id="IPR015943">
    <property type="entry name" value="WD40/YVTN_repeat-like_dom_sf"/>
</dbReference>
<evidence type="ECO:0000256" key="1">
    <source>
        <dbReference type="ARBA" id="ARBA00022531"/>
    </source>
</evidence>
<keyword evidence="2" id="KW-0677">Repeat</keyword>
<dbReference type="InterPro" id="IPR028203">
    <property type="entry name" value="PSII_CF48-like_dom"/>
</dbReference>